<dbReference type="Gene3D" id="3.90.1200.10">
    <property type="match status" value="1"/>
</dbReference>
<dbReference type="Pfam" id="PF02958">
    <property type="entry name" value="EcKL"/>
    <property type="match status" value="1"/>
</dbReference>
<dbReference type="OrthoDB" id="8250698at2759"/>
<keyword evidence="1" id="KW-0472">Membrane</keyword>
<keyword evidence="4" id="KW-1185">Reference proteome</keyword>
<dbReference type="EnsemblMetazoa" id="AAEL014441-RA">
    <property type="protein sequence ID" value="AAEL014441-PA"/>
    <property type="gene ID" value="AAEL014441"/>
</dbReference>
<dbReference type="InterPro" id="IPR004119">
    <property type="entry name" value="EcKL"/>
</dbReference>
<name>A0A1S4G1S2_AEDAE</name>
<reference evidence="3" key="2">
    <citation type="submission" date="2025-05" db="UniProtKB">
        <authorList>
            <consortium name="EnsemblMetazoa"/>
        </authorList>
    </citation>
    <scope>IDENTIFICATION</scope>
    <source>
        <strain evidence="3">LVP_AGWG</strain>
    </source>
</reference>
<dbReference type="VEuPathDB" id="VectorBase:AAEL014441"/>
<reference evidence="3 4" key="1">
    <citation type="submission" date="2017-06" db="EMBL/GenBank/DDBJ databases">
        <title>Aedes aegypti genome working group (AGWG) sequencing and assembly.</title>
        <authorList>
            <consortium name="Aedes aegypti Genome Working Group (AGWG)"/>
            <person name="Matthews B.J."/>
        </authorList>
    </citation>
    <scope>NUCLEOTIDE SEQUENCE [LARGE SCALE GENOMIC DNA]</scope>
    <source>
        <strain evidence="3 4">LVP_AGWG</strain>
    </source>
</reference>
<accession>A0A1S4G1S2</accession>
<evidence type="ECO:0000256" key="1">
    <source>
        <dbReference type="SAM" id="Phobius"/>
    </source>
</evidence>
<evidence type="ECO:0000313" key="3">
    <source>
        <dbReference type="EnsemblMetazoa" id="AAEL014441-PB"/>
    </source>
</evidence>
<evidence type="ECO:0000313" key="4">
    <source>
        <dbReference type="Proteomes" id="UP000008820"/>
    </source>
</evidence>
<dbReference type="PANTHER" id="PTHR11012:SF12">
    <property type="entry name" value="CHK KINASE-LIKE DOMAIN-CONTAINING PROTEIN-RELATED"/>
    <property type="match status" value="1"/>
</dbReference>
<dbReference type="SMART" id="SM00587">
    <property type="entry name" value="CHK"/>
    <property type="match status" value="1"/>
</dbReference>
<dbReference type="EnsemblMetazoa" id="AAEL014441-RB">
    <property type="protein sequence ID" value="AAEL014441-PB"/>
    <property type="gene ID" value="AAEL014441"/>
</dbReference>
<dbReference type="PANTHER" id="PTHR11012">
    <property type="entry name" value="PROTEIN KINASE-LIKE DOMAIN-CONTAINING"/>
    <property type="match status" value="1"/>
</dbReference>
<organism evidence="3 4">
    <name type="scientific">Aedes aegypti</name>
    <name type="common">Yellowfever mosquito</name>
    <name type="synonym">Culex aegypti</name>
    <dbReference type="NCBI Taxonomy" id="7159"/>
    <lineage>
        <taxon>Eukaryota</taxon>
        <taxon>Metazoa</taxon>
        <taxon>Ecdysozoa</taxon>
        <taxon>Arthropoda</taxon>
        <taxon>Hexapoda</taxon>
        <taxon>Insecta</taxon>
        <taxon>Pterygota</taxon>
        <taxon>Neoptera</taxon>
        <taxon>Endopterygota</taxon>
        <taxon>Diptera</taxon>
        <taxon>Nematocera</taxon>
        <taxon>Culicoidea</taxon>
        <taxon>Culicidae</taxon>
        <taxon>Culicinae</taxon>
        <taxon>Aedini</taxon>
        <taxon>Aedes</taxon>
        <taxon>Stegomyia</taxon>
    </lineage>
</organism>
<dbReference type="Proteomes" id="UP000008820">
    <property type="component" value="Chromosome 3"/>
</dbReference>
<proteinExistence type="predicted"/>
<keyword evidence="1" id="KW-1133">Transmembrane helix</keyword>
<protein>
    <recommendedName>
        <fullName evidence="2">CHK kinase-like domain-containing protein</fullName>
    </recommendedName>
</protein>
<gene>
    <name evidence="3" type="primary">5564424</name>
</gene>
<dbReference type="InterPro" id="IPR011009">
    <property type="entry name" value="Kinase-like_dom_sf"/>
</dbReference>
<dbReference type="InterPro" id="IPR015897">
    <property type="entry name" value="CHK_kinase-like"/>
</dbReference>
<feature type="transmembrane region" description="Helical" evidence="1">
    <location>
        <begin position="339"/>
        <end position="359"/>
    </location>
</feature>
<feature type="domain" description="CHK kinase-like" evidence="2">
    <location>
        <begin position="129"/>
        <end position="322"/>
    </location>
</feature>
<evidence type="ECO:0000259" key="2">
    <source>
        <dbReference type="SMART" id="SM00587"/>
    </source>
</evidence>
<dbReference type="AlphaFoldDB" id="A0A1S4G1S2"/>
<keyword evidence="1" id="KW-0812">Transmembrane</keyword>
<sequence>MVSKKDPTAWLDNAFFEKVLRQALSDKAITVEDFFISLNNDSSTQYASTIYRATVSYWIKGKVDHIALVIKLISSKVNQLADANSFQNELNLYRNYISRMEDLLAQAGYSDLHLAPRLIYASTEPQPVMILEDVTHNHYELYKSSMNFDDAKVVTEKLARFHAASFCLLKDISNKIPDDLFSGLFKAKPNQGVKFMEENFGIFAEEIAKWEGFEHYAEKVGKLLPNFLQRGIEIYNPEIESASLKVLNHGDFHYNNMLVKFDSERSAILDVLFVDFQLSFWGTPAVDLYYLLYLVCNRETRDEHRQELIYHYHQKLTETLDKMGHIGTVPTLLDLNNDLLRAGFLEVVIVVCFIPFLFADYSAALNVFGETNDAKAYRRQLYCNPQYREILEPLLPYFLHKGFLD</sequence>
<dbReference type="SUPFAM" id="SSF56112">
    <property type="entry name" value="Protein kinase-like (PK-like)"/>
    <property type="match status" value="1"/>
</dbReference>